<keyword evidence="2" id="KW-1185">Reference proteome</keyword>
<dbReference type="Proteomes" id="UP000789860">
    <property type="component" value="Unassembled WGS sequence"/>
</dbReference>
<feature type="non-terminal residue" evidence="1">
    <location>
        <position position="425"/>
    </location>
</feature>
<accession>A0ACA9MGJ6</accession>
<evidence type="ECO:0000313" key="1">
    <source>
        <dbReference type="EMBL" id="CAG8590157.1"/>
    </source>
</evidence>
<gene>
    <name evidence="1" type="ORF">SCALOS_LOCUS6548</name>
</gene>
<proteinExistence type="predicted"/>
<reference evidence="1" key="1">
    <citation type="submission" date="2021-06" db="EMBL/GenBank/DDBJ databases">
        <authorList>
            <person name="Kallberg Y."/>
            <person name="Tangrot J."/>
            <person name="Rosling A."/>
        </authorList>
    </citation>
    <scope>NUCLEOTIDE SEQUENCE</scope>
    <source>
        <strain evidence="1">AU212A</strain>
    </source>
</reference>
<evidence type="ECO:0000313" key="2">
    <source>
        <dbReference type="Proteomes" id="UP000789860"/>
    </source>
</evidence>
<protein>
    <submittedName>
        <fullName evidence="1">9899_t:CDS:1</fullName>
    </submittedName>
</protein>
<organism evidence="1 2">
    <name type="scientific">Scutellospora calospora</name>
    <dbReference type="NCBI Taxonomy" id="85575"/>
    <lineage>
        <taxon>Eukaryota</taxon>
        <taxon>Fungi</taxon>
        <taxon>Fungi incertae sedis</taxon>
        <taxon>Mucoromycota</taxon>
        <taxon>Glomeromycotina</taxon>
        <taxon>Glomeromycetes</taxon>
        <taxon>Diversisporales</taxon>
        <taxon>Gigasporaceae</taxon>
        <taxon>Scutellospora</taxon>
    </lineage>
</organism>
<name>A0ACA9MGJ6_9GLOM</name>
<comment type="caution">
    <text evidence="1">The sequence shown here is derived from an EMBL/GenBank/DDBJ whole genome shotgun (WGS) entry which is preliminary data.</text>
</comment>
<dbReference type="EMBL" id="CAJVPM010012727">
    <property type="protein sequence ID" value="CAG8590157.1"/>
    <property type="molecule type" value="Genomic_DNA"/>
</dbReference>
<sequence>MNKSFTLKQKKEKELLKAAKPVVAIFSAISSLQKEIAAKTKKIKNKKTMPEEIEKLQTELKKKEKELEKMGAKKIAAGKKAIRFLLHYNQNLVKYIVKGYSSFGGKIDHDELTSEGISSLPKAIEKFDLNSKNRFATYAEKKSVIYYDSNYQNEDKESKSYSLVETLHDEENAELTADQVKPTNLLDIYYLATEEEKKELKKKMKLSEKSNPELLQKYSPEEKKIRSLPLVANYLSLFSKNYKLSEIATDRSGIITSIGITYKTEYGTRFEGLNTEKIKKNGEWANKSGLDFDEIICTTKLQTVSNVEYKRPPSPPWRIKCLYENLSKPGSEGKSLFGCMRCSQSREYFFNGVCDNCFFEIQKEKNMCKKCAEKQDVSVQRKKAFVSVGLPTENNYVHCNKKAIIEDLTSEEKSKKIASAWDLDK</sequence>